<keyword evidence="1" id="KW-0472">Membrane</keyword>
<evidence type="ECO:0000313" key="4">
    <source>
        <dbReference type="Proteomes" id="UP000693972"/>
    </source>
</evidence>
<organism evidence="3">
    <name type="scientific">Gymnodinialimonas phycosphaerae</name>
    <dbReference type="NCBI Taxonomy" id="2841589"/>
    <lineage>
        <taxon>Bacteria</taxon>
        <taxon>Pseudomonadati</taxon>
        <taxon>Pseudomonadota</taxon>
        <taxon>Alphaproteobacteria</taxon>
        <taxon>Rhodobacterales</taxon>
        <taxon>Paracoccaceae</taxon>
        <taxon>Gymnodinialimonas</taxon>
    </lineage>
</organism>
<keyword evidence="1" id="KW-0812">Transmembrane</keyword>
<evidence type="ECO:0000313" key="2">
    <source>
        <dbReference type="EMBL" id="MBY4892854.1"/>
    </source>
</evidence>
<protein>
    <submittedName>
        <fullName evidence="3">Uncharacterized protein</fullName>
    </submittedName>
</protein>
<dbReference type="RefSeq" id="WP_161489762.1">
    <property type="nucleotide sequence ID" value="NZ_JAIMBW010000001.1"/>
</dbReference>
<feature type="transmembrane region" description="Helical" evidence="1">
    <location>
        <begin position="19"/>
        <end position="37"/>
    </location>
</feature>
<reference evidence="3 4" key="1">
    <citation type="submission" date="2021-07" db="EMBL/GenBank/DDBJ databases">
        <title>Karlodiniumbacter phycospheric gen. nov., sp. nov., a phycosphere bacterium isolated from karlodinium veneficum.</title>
        <authorList>
            <person name="Peng Y."/>
            <person name="Jiang L."/>
            <person name="Lee J."/>
        </authorList>
    </citation>
    <scope>NUCLEOTIDE SEQUENCE</scope>
    <source>
        <strain evidence="3 4">N5</strain>
    </source>
</reference>
<dbReference type="AlphaFoldDB" id="A0A975TY42"/>
<name>A0A975TY42_9RHOB</name>
<dbReference type="Proteomes" id="UP000693972">
    <property type="component" value="Unassembled WGS sequence"/>
</dbReference>
<keyword evidence="1" id="KW-1133">Transmembrane helix</keyword>
<evidence type="ECO:0000256" key="1">
    <source>
        <dbReference type="SAM" id="Phobius"/>
    </source>
</evidence>
<keyword evidence="4" id="KW-1185">Reference proteome</keyword>
<proteinExistence type="predicted"/>
<dbReference type="EMBL" id="JAIMBW010000001">
    <property type="protein sequence ID" value="MBY4892854.1"/>
    <property type="molecule type" value="Genomic_DNA"/>
</dbReference>
<accession>A0A975TY42</accession>
<sequence>MSAPDTNVEKQARRHKGSFWGLAIALFVAAIVAFYFLGWTNVPDEEQAAPATVVPATD</sequence>
<evidence type="ECO:0000313" key="3">
    <source>
        <dbReference type="EMBL" id="QXL89578.1"/>
    </source>
</evidence>
<gene>
    <name evidence="2" type="ORF">KUL25_08770</name>
    <name evidence="3" type="ORF">KUL25_08775</name>
</gene>
<dbReference type="EMBL" id="CP078073">
    <property type="protein sequence ID" value="QXL89578.1"/>
    <property type="molecule type" value="Genomic_DNA"/>
</dbReference>